<comment type="caution">
    <text evidence="2">The sequence shown here is derived from an EMBL/GenBank/DDBJ whole genome shotgun (WGS) entry which is preliminary data.</text>
</comment>
<dbReference type="InterPro" id="IPR053136">
    <property type="entry name" value="UTP_pyrophosphatase-like"/>
</dbReference>
<dbReference type="AlphaFoldDB" id="A0A4U6D9I9"/>
<dbReference type="PANTHER" id="PTHR30399">
    <property type="entry name" value="UNCHARACTERIZED PROTEIN YGJP"/>
    <property type="match status" value="1"/>
</dbReference>
<evidence type="ECO:0000313" key="2">
    <source>
        <dbReference type="EMBL" id="TKT94149.1"/>
    </source>
</evidence>
<protein>
    <submittedName>
        <fullName evidence="2">M48 family metallopeptidase</fullName>
    </submittedName>
</protein>
<dbReference type="OrthoDB" id="9811177at2"/>
<dbReference type="Proteomes" id="UP000304900">
    <property type="component" value="Unassembled WGS sequence"/>
</dbReference>
<keyword evidence="3" id="KW-1185">Reference proteome</keyword>
<sequence length="230" mass="26823">MRKVKYGSTFIEYSFHENDSLKSHYITVEKNIGVILKGKAIPVEKSDKLILKKARWILDKLDLVSVKEDEKIVTGSRIPYLGRSYYVEVSVQKELKELQIEFNHSKFSILLPSSEVSQSEIKSSIEKFYQERAVEKITPRVKKLAKQTKLEFDGLRFRKLEKSWGNCSGKNIITINPAAVKLPYSLIDYLIVHELCHTKVKDHSKQFWAELSTHVPNWKELNERVERVKE</sequence>
<proteinExistence type="predicted"/>
<dbReference type="InterPro" id="IPR002725">
    <property type="entry name" value="YgjP-like_metallopeptidase"/>
</dbReference>
<dbReference type="EMBL" id="SZVO01000001">
    <property type="protein sequence ID" value="TKT94149.1"/>
    <property type="molecule type" value="Genomic_DNA"/>
</dbReference>
<accession>A0A4U6D9I9</accession>
<gene>
    <name evidence="2" type="ORF">FDK13_02755</name>
</gene>
<reference evidence="2 3" key="1">
    <citation type="submission" date="2019-05" db="EMBL/GenBank/DDBJ databases">
        <title>Dyadobacter AR-3-8 sp. nov., isolated from arctic soil.</title>
        <authorList>
            <person name="Chaudhary D.K."/>
        </authorList>
    </citation>
    <scope>NUCLEOTIDE SEQUENCE [LARGE SCALE GENOMIC DNA]</scope>
    <source>
        <strain evidence="2 3">AR-3-8</strain>
    </source>
</reference>
<evidence type="ECO:0000259" key="1">
    <source>
        <dbReference type="Pfam" id="PF01863"/>
    </source>
</evidence>
<dbReference type="RefSeq" id="WP_137338438.1">
    <property type="nucleotide sequence ID" value="NZ_SZVO01000001.1"/>
</dbReference>
<organism evidence="2 3">
    <name type="scientific">Dyadobacter frigoris</name>
    <dbReference type="NCBI Taxonomy" id="2576211"/>
    <lineage>
        <taxon>Bacteria</taxon>
        <taxon>Pseudomonadati</taxon>
        <taxon>Bacteroidota</taxon>
        <taxon>Cytophagia</taxon>
        <taxon>Cytophagales</taxon>
        <taxon>Spirosomataceae</taxon>
        <taxon>Dyadobacter</taxon>
    </lineage>
</organism>
<dbReference type="Pfam" id="PF01863">
    <property type="entry name" value="YgjP-like"/>
    <property type="match status" value="1"/>
</dbReference>
<evidence type="ECO:0000313" key="3">
    <source>
        <dbReference type="Proteomes" id="UP000304900"/>
    </source>
</evidence>
<dbReference type="PANTHER" id="PTHR30399:SF1">
    <property type="entry name" value="UTP PYROPHOSPHATASE"/>
    <property type="match status" value="1"/>
</dbReference>
<dbReference type="Gene3D" id="3.30.2010.10">
    <property type="entry name" value="Metalloproteases ('zincins'), catalytic domain"/>
    <property type="match status" value="1"/>
</dbReference>
<name>A0A4U6D9I9_9BACT</name>
<dbReference type="CDD" id="cd07344">
    <property type="entry name" value="M48_yhfN_like"/>
    <property type="match status" value="1"/>
</dbReference>
<feature type="domain" description="YgjP-like metallopeptidase" evidence="1">
    <location>
        <begin position="24"/>
        <end position="224"/>
    </location>
</feature>